<comment type="caution">
    <text evidence="1">The sequence shown here is derived from an EMBL/GenBank/DDBJ whole genome shotgun (WGS) entry which is preliminary data.</text>
</comment>
<evidence type="ECO:0000313" key="2">
    <source>
        <dbReference type="Proteomes" id="UP000629468"/>
    </source>
</evidence>
<sequence>MPLSTDKDTWTEILKYLSCDNADEIKEKRHIILSIALVCPELVDIALDELWRSLTMLEPIISVFNAPFSQYLLEYQGQYGGSWIVLPDKITIGLKSRVTSYLSPIKYLHLSRNLSSRKSRCGD</sequence>
<reference evidence="1 2" key="1">
    <citation type="journal article" name="Sci. Rep.">
        <title>Telomere-to-telomere assembled and centromere annotated genomes of the two main subspecies of the button mushroom Agaricus bisporus reveal especially polymorphic chromosome ends.</title>
        <authorList>
            <person name="Sonnenberg A.S.M."/>
            <person name="Sedaghat-Telgerd N."/>
            <person name="Lavrijssen B."/>
            <person name="Ohm R.A."/>
            <person name="Hendrickx P.M."/>
            <person name="Scholtmeijer K."/>
            <person name="Baars J.J.P."/>
            <person name="van Peer A."/>
        </authorList>
    </citation>
    <scope>NUCLEOTIDE SEQUENCE [LARGE SCALE GENOMIC DNA]</scope>
    <source>
        <strain evidence="1 2">H119_p4</strain>
    </source>
</reference>
<proteinExistence type="predicted"/>
<dbReference type="EMBL" id="JABXXO010000009">
    <property type="protein sequence ID" value="KAF7770808.1"/>
    <property type="molecule type" value="Genomic_DNA"/>
</dbReference>
<gene>
    <name evidence="1" type="ORF">Agabi119p4_6782</name>
</gene>
<evidence type="ECO:0000313" key="1">
    <source>
        <dbReference type="EMBL" id="KAF7770808.1"/>
    </source>
</evidence>
<organism evidence="1 2">
    <name type="scientific">Agaricus bisporus var. burnettii</name>
    <dbReference type="NCBI Taxonomy" id="192524"/>
    <lineage>
        <taxon>Eukaryota</taxon>
        <taxon>Fungi</taxon>
        <taxon>Dikarya</taxon>
        <taxon>Basidiomycota</taxon>
        <taxon>Agaricomycotina</taxon>
        <taxon>Agaricomycetes</taxon>
        <taxon>Agaricomycetidae</taxon>
        <taxon>Agaricales</taxon>
        <taxon>Agaricineae</taxon>
        <taxon>Agaricaceae</taxon>
        <taxon>Agaricus</taxon>
    </lineage>
</organism>
<dbReference type="AlphaFoldDB" id="A0A8H7CCI6"/>
<name>A0A8H7CCI6_AGABI</name>
<protein>
    <submittedName>
        <fullName evidence="1">Uncharacterized protein</fullName>
    </submittedName>
</protein>
<dbReference type="Proteomes" id="UP000629468">
    <property type="component" value="Unassembled WGS sequence"/>
</dbReference>
<accession>A0A8H7CCI6</accession>